<keyword evidence="4" id="KW-0472">Membrane</keyword>
<organism evidence="6 7">
    <name type="scientific">Cohnella fermenti</name>
    <dbReference type="NCBI Taxonomy" id="2565925"/>
    <lineage>
        <taxon>Bacteria</taxon>
        <taxon>Bacillati</taxon>
        <taxon>Bacillota</taxon>
        <taxon>Bacilli</taxon>
        <taxon>Bacillales</taxon>
        <taxon>Paenibacillaceae</taxon>
        <taxon>Cohnella</taxon>
    </lineage>
</organism>
<evidence type="ECO:0000256" key="4">
    <source>
        <dbReference type="SAM" id="Phobius"/>
    </source>
</evidence>
<feature type="domain" description="HTH araC/xylS-type" evidence="5">
    <location>
        <begin position="672"/>
        <end position="771"/>
    </location>
</feature>
<dbReference type="SUPFAM" id="SSF46689">
    <property type="entry name" value="Homeodomain-like"/>
    <property type="match status" value="1"/>
</dbReference>
<proteinExistence type="predicted"/>
<dbReference type="SMART" id="SM00342">
    <property type="entry name" value="HTH_ARAC"/>
    <property type="match status" value="1"/>
</dbReference>
<dbReference type="InterPro" id="IPR020449">
    <property type="entry name" value="Tscrpt_reg_AraC-type_HTH"/>
</dbReference>
<feature type="transmembrane region" description="Helical" evidence="4">
    <location>
        <begin position="14"/>
        <end position="36"/>
    </location>
</feature>
<dbReference type="PRINTS" id="PR00032">
    <property type="entry name" value="HTHARAC"/>
</dbReference>
<comment type="caution">
    <text evidence="6">The sequence shown here is derived from an EMBL/GenBank/DDBJ whole genome shotgun (WGS) entry which is preliminary data.</text>
</comment>
<evidence type="ECO:0000256" key="2">
    <source>
        <dbReference type="ARBA" id="ARBA00023125"/>
    </source>
</evidence>
<keyword evidence="1" id="KW-0805">Transcription regulation</keyword>
<evidence type="ECO:0000259" key="5">
    <source>
        <dbReference type="PROSITE" id="PS01124"/>
    </source>
</evidence>
<dbReference type="RefSeq" id="WP_136368169.1">
    <property type="nucleotide sequence ID" value="NZ_SSOB01000002.1"/>
</dbReference>
<evidence type="ECO:0000256" key="1">
    <source>
        <dbReference type="ARBA" id="ARBA00023015"/>
    </source>
</evidence>
<evidence type="ECO:0000313" key="7">
    <source>
        <dbReference type="Proteomes" id="UP000310636"/>
    </source>
</evidence>
<dbReference type="GO" id="GO:0043565">
    <property type="term" value="F:sequence-specific DNA binding"/>
    <property type="evidence" value="ECO:0007669"/>
    <property type="project" value="InterPro"/>
</dbReference>
<dbReference type="Proteomes" id="UP000310636">
    <property type="component" value="Unassembled WGS sequence"/>
</dbReference>
<dbReference type="InterPro" id="IPR009057">
    <property type="entry name" value="Homeodomain-like_sf"/>
</dbReference>
<protein>
    <submittedName>
        <fullName evidence="6">Helix-turn-helix transcriptional regulator</fullName>
    </submittedName>
</protein>
<keyword evidence="4" id="KW-0812">Transmembrane</keyword>
<dbReference type="InterPro" id="IPR018060">
    <property type="entry name" value="HTH_AraC"/>
</dbReference>
<dbReference type="EMBL" id="SSOB01000002">
    <property type="protein sequence ID" value="THF84167.1"/>
    <property type="molecule type" value="Genomic_DNA"/>
</dbReference>
<gene>
    <name evidence="6" type="ORF">E6C55_02385</name>
</gene>
<reference evidence="6 7" key="1">
    <citation type="submission" date="2019-04" db="EMBL/GenBank/DDBJ databases">
        <title>Cohnella sp. nov. isolated from preserved vegetables.</title>
        <authorList>
            <person name="Lin S.-Y."/>
            <person name="Hung M.-H."/>
            <person name="Young C.-C."/>
        </authorList>
    </citation>
    <scope>NUCLEOTIDE SEQUENCE [LARGE SCALE GENOMIC DNA]</scope>
    <source>
        <strain evidence="6 7">CC-MHH1044</strain>
    </source>
</reference>
<feature type="transmembrane region" description="Helical" evidence="4">
    <location>
        <begin position="305"/>
        <end position="324"/>
    </location>
</feature>
<dbReference type="AlphaFoldDB" id="A0A4S4C8A1"/>
<keyword evidence="4" id="KW-1133">Transmembrane helix</keyword>
<keyword evidence="7" id="KW-1185">Reference proteome</keyword>
<keyword evidence="2" id="KW-0238">DNA-binding</keyword>
<dbReference type="PANTHER" id="PTHR43280:SF10">
    <property type="entry name" value="REGULATORY PROTEIN POCR"/>
    <property type="match status" value="1"/>
</dbReference>
<dbReference type="Pfam" id="PF12833">
    <property type="entry name" value="HTH_18"/>
    <property type="match status" value="1"/>
</dbReference>
<keyword evidence="3" id="KW-0804">Transcription</keyword>
<dbReference type="PANTHER" id="PTHR43280">
    <property type="entry name" value="ARAC-FAMILY TRANSCRIPTIONAL REGULATOR"/>
    <property type="match status" value="1"/>
</dbReference>
<dbReference type="OrthoDB" id="2484341at2"/>
<dbReference type="Gene3D" id="1.10.10.60">
    <property type="entry name" value="Homeodomain-like"/>
    <property type="match status" value="2"/>
</dbReference>
<dbReference type="GO" id="GO:0003700">
    <property type="term" value="F:DNA-binding transcription factor activity"/>
    <property type="evidence" value="ECO:0007669"/>
    <property type="project" value="InterPro"/>
</dbReference>
<dbReference type="PROSITE" id="PS01124">
    <property type="entry name" value="HTH_ARAC_FAMILY_2"/>
    <property type="match status" value="1"/>
</dbReference>
<accession>A0A4S4C8A1</accession>
<sequence>MLSSIRTRKYLHKMVLTIMSFVAAFLVAISGTVFYYSDSIVRHTREEANHKVLAQASLNIGSMNEIVKTLAMSVYFDNELRSLFFDRIDIAQVLMRSGKLDKLVASSSFLHSIVIYNQAMDAYYGGGDVSFLSDRDPVIEAVRQTAQISPGKIAHMKLVPMYAELKPGDADTNGKVGFFSLFMYDSLDPYQGESMLVLNIKPEWIVSNIQAVNRLKGSSSFFLMDADNRSIIASSSRDVKPENAELDQLLRRIPYGQGVFASSVLRVDDKRYLATVMDLADNRWRLVTLDNYADMMKQVTMLRRTSIGIALLFLLTAVLLSPLVSRRLYRPVETVLSDIRKLGSADDGQTHPDEWSFIRDRYRGAIQEMNRVKQERRDILRTFYLTKWLTENLPLTEDEWAKLLADHRIPIDPKRPILLALLRIDRYPMLLRSKSPSELQVYPFAVGNIASEMLSSRYVCVPIKLREDQSALLIQPSGNGEEALPELADLLRATCDTVHRYYHITFTGAVGDPVVPGGSLPERYRTLSTQLDGRLMFEYGTVITPDKVLALSSDYDAAWIDELHGKLSIAMIEGRPDAVEQALNALFDELARYDYDGVIQHLMQLLTTVRLTVRRMDQHRIQALLLHYGSLFKAVLSAETLAEAKAALLAALTETAGAQAPRTGERRELIVEAMKEIIRESYLDPTLNLSGIAAMVRMSETYAGKLFRDAEGMSAADYLNEVRLDHAKRMLEETDDSVNKIMERCGFSNQSNFFRQFKRRFGTTPKELRLTSAVLPRS</sequence>
<evidence type="ECO:0000256" key="3">
    <source>
        <dbReference type="ARBA" id="ARBA00023163"/>
    </source>
</evidence>
<name>A0A4S4C8A1_9BACL</name>
<evidence type="ECO:0000313" key="6">
    <source>
        <dbReference type="EMBL" id="THF84167.1"/>
    </source>
</evidence>